<dbReference type="InterPro" id="IPR002401">
    <property type="entry name" value="Cyt_P450_E_grp-I"/>
</dbReference>
<evidence type="ECO:0000256" key="4">
    <source>
        <dbReference type="ARBA" id="ARBA00022723"/>
    </source>
</evidence>
<name>A0A9P8SHD7_9HYPO</name>
<dbReference type="GO" id="GO:0004497">
    <property type="term" value="F:monooxygenase activity"/>
    <property type="evidence" value="ECO:0007669"/>
    <property type="project" value="InterPro"/>
</dbReference>
<dbReference type="GO" id="GO:0020037">
    <property type="term" value="F:heme binding"/>
    <property type="evidence" value="ECO:0007669"/>
    <property type="project" value="InterPro"/>
</dbReference>
<dbReference type="EMBL" id="JAIZPD010000007">
    <property type="protein sequence ID" value="KAH0962059.1"/>
    <property type="molecule type" value="Genomic_DNA"/>
</dbReference>
<evidence type="ECO:0000256" key="5">
    <source>
        <dbReference type="ARBA" id="ARBA00023004"/>
    </source>
</evidence>
<keyword evidence="5 6" id="KW-0408">Iron</keyword>
<dbReference type="AlphaFoldDB" id="A0A9P8SHD7"/>
<comment type="cofactor">
    <cofactor evidence="1 6">
        <name>heme</name>
        <dbReference type="ChEBI" id="CHEBI:30413"/>
    </cofactor>
</comment>
<evidence type="ECO:0000256" key="1">
    <source>
        <dbReference type="ARBA" id="ARBA00001971"/>
    </source>
</evidence>
<reference evidence="7" key="1">
    <citation type="submission" date="2021-09" db="EMBL/GenBank/DDBJ databases">
        <title>A high-quality genome of the endoparasitic fungus Hirsutella rhossiliensis with a comparison of Hirsutella genomes reveals transposable elements contributing to genome size variation.</title>
        <authorList>
            <person name="Lin R."/>
            <person name="Jiao Y."/>
            <person name="Sun X."/>
            <person name="Ling J."/>
            <person name="Xie B."/>
            <person name="Cheng X."/>
        </authorList>
    </citation>
    <scope>NUCLEOTIDE SEQUENCE</scope>
    <source>
        <strain evidence="7">HR02</strain>
    </source>
</reference>
<dbReference type="GO" id="GO:0016705">
    <property type="term" value="F:oxidoreductase activity, acting on paired donors, with incorporation or reduction of molecular oxygen"/>
    <property type="evidence" value="ECO:0007669"/>
    <property type="project" value="InterPro"/>
</dbReference>
<dbReference type="PRINTS" id="PR00463">
    <property type="entry name" value="EP450I"/>
</dbReference>
<dbReference type="RefSeq" id="XP_044719572.1">
    <property type="nucleotide sequence ID" value="XM_044865610.1"/>
</dbReference>
<evidence type="ECO:0000256" key="3">
    <source>
        <dbReference type="ARBA" id="ARBA00022617"/>
    </source>
</evidence>
<evidence type="ECO:0000313" key="7">
    <source>
        <dbReference type="EMBL" id="KAH0962059.1"/>
    </source>
</evidence>
<dbReference type="InterPro" id="IPR001128">
    <property type="entry name" value="Cyt_P450"/>
</dbReference>
<organism evidence="7 8">
    <name type="scientific">Hirsutella rhossiliensis</name>
    <dbReference type="NCBI Taxonomy" id="111463"/>
    <lineage>
        <taxon>Eukaryota</taxon>
        <taxon>Fungi</taxon>
        <taxon>Dikarya</taxon>
        <taxon>Ascomycota</taxon>
        <taxon>Pezizomycotina</taxon>
        <taxon>Sordariomycetes</taxon>
        <taxon>Hypocreomycetidae</taxon>
        <taxon>Hypocreales</taxon>
        <taxon>Ophiocordycipitaceae</taxon>
        <taxon>Hirsutella</taxon>
    </lineage>
</organism>
<feature type="binding site" description="axial binding residue" evidence="6">
    <location>
        <position position="192"/>
    </location>
    <ligand>
        <name>heme</name>
        <dbReference type="ChEBI" id="CHEBI:30413"/>
    </ligand>
    <ligandPart>
        <name>Fe</name>
        <dbReference type="ChEBI" id="CHEBI:18248"/>
    </ligandPart>
</feature>
<dbReference type="Gene3D" id="1.10.630.10">
    <property type="entry name" value="Cytochrome P450"/>
    <property type="match status" value="1"/>
</dbReference>
<dbReference type="Proteomes" id="UP000824596">
    <property type="component" value="Unassembled WGS sequence"/>
</dbReference>
<dbReference type="InterPro" id="IPR050121">
    <property type="entry name" value="Cytochrome_P450_monoxygenase"/>
</dbReference>
<evidence type="ECO:0000256" key="6">
    <source>
        <dbReference type="PIRSR" id="PIRSR602401-1"/>
    </source>
</evidence>
<gene>
    <name evidence="7" type="ORF">HRG_07139</name>
</gene>
<keyword evidence="8" id="KW-1185">Reference proteome</keyword>
<sequence>MFAQHTALTKQKVLQRMETGNSHSREDFFANILRSGEFSQGYLVAEGRFLTVAGGETTATIMTAVLYYLHANPGYRAKLKEEIRSSFSSYDDITGTSTSSLCLLQAIIEETLRMYPPVAMGLPRISPGAVIEGEYIPQGVVVGTHLFSASRNPATYPSPQQFRPERWLEEPSLQGKNGPPPMLAFSGGAYQCLGKAMAYLEMRITLAKLLFSFDVEVVNDPGDLLQDSKYYVLWVKPDIKVKLYPVS</sequence>
<keyword evidence="4 6" id="KW-0479">Metal-binding</keyword>
<comment type="similarity">
    <text evidence="2">Belongs to the cytochrome P450 family.</text>
</comment>
<protein>
    <submittedName>
        <fullName evidence="7">Cytochrome p450 domain-containing protein</fullName>
    </submittedName>
</protein>
<dbReference type="PANTHER" id="PTHR24305:SF210">
    <property type="entry name" value="CYTOCHROME P450 MONOOXYGENASE ASQL-RELATED"/>
    <property type="match status" value="1"/>
</dbReference>
<comment type="caution">
    <text evidence="7">The sequence shown here is derived from an EMBL/GenBank/DDBJ whole genome shotgun (WGS) entry which is preliminary data.</text>
</comment>
<evidence type="ECO:0000256" key="2">
    <source>
        <dbReference type="ARBA" id="ARBA00010617"/>
    </source>
</evidence>
<dbReference type="OrthoDB" id="1470350at2759"/>
<dbReference type="PRINTS" id="PR00385">
    <property type="entry name" value="P450"/>
</dbReference>
<evidence type="ECO:0000313" key="8">
    <source>
        <dbReference type="Proteomes" id="UP000824596"/>
    </source>
</evidence>
<dbReference type="SUPFAM" id="SSF48264">
    <property type="entry name" value="Cytochrome P450"/>
    <property type="match status" value="1"/>
</dbReference>
<dbReference type="InterPro" id="IPR036396">
    <property type="entry name" value="Cyt_P450_sf"/>
</dbReference>
<keyword evidence="3 6" id="KW-0349">Heme</keyword>
<accession>A0A9P8SHD7</accession>
<dbReference type="GO" id="GO:0005506">
    <property type="term" value="F:iron ion binding"/>
    <property type="evidence" value="ECO:0007669"/>
    <property type="project" value="InterPro"/>
</dbReference>
<dbReference type="PANTHER" id="PTHR24305">
    <property type="entry name" value="CYTOCHROME P450"/>
    <property type="match status" value="1"/>
</dbReference>
<dbReference type="Pfam" id="PF00067">
    <property type="entry name" value="p450"/>
    <property type="match status" value="1"/>
</dbReference>
<proteinExistence type="inferred from homology"/>
<dbReference type="GeneID" id="68356268"/>